<dbReference type="InterPro" id="IPR050508">
    <property type="entry name" value="Methyltransf_Superfamily"/>
</dbReference>
<keyword evidence="2" id="KW-0808">Transferase</keyword>
<dbReference type="GO" id="GO:0008168">
    <property type="term" value="F:methyltransferase activity"/>
    <property type="evidence" value="ECO:0007669"/>
    <property type="project" value="UniProtKB-KW"/>
</dbReference>
<proteinExistence type="predicted"/>
<feature type="domain" description="Methyltransferase" evidence="1">
    <location>
        <begin position="63"/>
        <end position="151"/>
    </location>
</feature>
<dbReference type="Gene3D" id="3.40.50.150">
    <property type="entry name" value="Vaccinia Virus protein VP39"/>
    <property type="match status" value="1"/>
</dbReference>
<dbReference type="PANTHER" id="PTHR42912:SF95">
    <property type="entry name" value="METHYLTRANSFERASE TYPE 11 DOMAIN-CONTAINING PROTEIN"/>
    <property type="match status" value="1"/>
</dbReference>
<sequence length="227" mass="24938">MPVRLGPIAFPAMRDLDFLDQTRSSYDTVAASYSTLFTDDLPSQPLKRSLLTLFTDLVDGPAADVGCGPGHVTAFLHARGLDVFGVDLSPGMVEQARANYPDLRFEVGSMTALDLPAESLAGVNAWFSTIHVPDRELPGVFAEFHRVLRPGAHLMLAFQAGDDDRHFTEAWGHEVTLTIHRRRPEAVAVLLTEAGFEPVVTTIHEIPPPYTVPNPTRQGAFLIVRKR</sequence>
<gene>
    <name evidence="2" type="ORF">Aca07nite_26100</name>
</gene>
<dbReference type="Pfam" id="PF13649">
    <property type="entry name" value="Methyltransf_25"/>
    <property type="match status" value="1"/>
</dbReference>
<comment type="caution">
    <text evidence="2">The sequence shown here is derived from an EMBL/GenBank/DDBJ whole genome shotgun (WGS) entry which is preliminary data.</text>
</comment>
<dbReference type="CDD" id="cd02440">
    <property type="entry name" value="AdoMet_MTases"/>
    <property type="match status" value="1"/>
</dbReference>
<dbReference type="EMBL" id="BOMF01000050">
    <property type="protein sequence ID" value="GID45335.1"/>
    <property type="molecule type" value="Genomic_DNA"/>
</dbReference>
<name>A0ABQ3WGD9_9ACTN</name>
<dbReference type="InterPro" id="IPR029063">
    <property type="entry name" value="SAM-dependent_MTases_sf"/>
</dbReference>
<keyword evidence="2" id="KW-0489">Methyltransferase</keyword>
<dbReference type="GO" id="GO:0032259">
    <property type="term" value="P:methylation"/>
    <property type="evidence" value="ECO:0007669"/>
    <property type="project" value="UniProtKB-KW"/>
</dbReference>
<dbReference type="InterPro" id="IPR041698">
    <property type="entry name" value="Methyltransf_25"/>
</dbReference>
<dbReference type="SUPFAM" id="SSF53335">
    <property type="entry name" value="S-adenosyl-L-methionine-dependent methyltransferases"/>
    <property type="match status" value="1"/>
</dbReference>
<dbReference type="PANTHER" id="PTHR42912">
    <property type="entry name" value="METHYLTRANSFERASE"/>
    <property type="match status" value="1"/>
</dbReference>
<accession>A0ABQ3WGD9</accession>
<organism evidence="2">
    <name type="scientific">Actinoplanes campanulatus</name>
    <dbReference type="NCBI Taxonomy" id="113559"/>
    <lineage>
        <taxon>Bacteria</taxon>
        <taxon>Bacillati</taxon>
        <taxon>Actinomycetota</taxon>
        <taxon>Actinomycetes</taxon>
        <taxon>Micromonosporales</taxon>
        <taxon>Micromonosporaceae</taxon>
        <taxon>Actinoplanes</taxon>
    </lineage>
</organism>
<reference evidence="2" key="1">
    <citation type="submission" date="2021-01" db="EMBL/GenBank/DDBJ databases">
        <title>Whole genome shotgun sequence of Actinoplanes capillaceus NBRC 16408.</title>
        <authorList>
            <person name="Komaki H."/>
            <person name="Tamura T."/>
        </authorList>
    </citation>
    <scope>NUCLEOTIDE SEQUENCE [LARGE SCALE GENOMIC DNA]</scope>
    <source>
        <strain evidence="2">NBRC 16408</strain>
    </source>
</reference>
<protein>
    <submittedName>
        <fullName evidence="2">Methyltransferase</fullName>
    </submittedName>
</protein>
<evidence type="ECO:0000259" key="1">
    <source>
        <dbReference type="Pfam" id="PF13649"/>
    </source>
</evidence>
<evidence type="ECO:0000313" key="2">
    <source>
        <dbReference type="EMBL" id="GID45335.1"/>
    </source>
</evidence>